<dbReference type="GO" id="GO:0008360">
    <property type="term" value="P:regulation of cell shape"/>
    <property type="evidence" value="ECO:0007669"/>
    <property type="project" value="UniProtKB-KW"/>
</dbReference>
<dbReference type="SUPFAM" id="SSF56194">
    <property type="entry name" value="Uridine diphospho-N-Acetylenolpyruvylglucosamine reductase, MurB, C-terminal domain"/>
    <property type="match status" value="1"/>
</dbReference>
<comment type="cofactor">
    <cofactor evidence="1 20">
        <name>FAD</name>
        <dbReference type="ChEBI" id="CHEBI:57692"/>
    </cofactor>
</comment>
<comment type="catalytic activity">
    <reaction evidence="19 20">
        <text>UDP-N-acetyl-alpha-D-muramate + NADP(+) = UDP-N-acetyl-3-O-(1-carboxyvinyl)-alpha-D-glucosamine + NADPH + H(+)</text>
        <dbReference type="Rhea" id="RHEA:12248"/>
        <dbReference type="ChEBI" id="CHEBI:15378"/>
        <dbReference type="ChEBI" id="CHEBI:57783"/>
        <dbReference type="ChEBI" id="CHEBI:58349"/>
        <dbReference type="ChEBI" id="CHEBI:68483"/>
        <dbReference type="ChEBI" id="CHEBI:70757"/>
        <dbReference type="EC" id="1.3.1.98"/>
    </reaction>
</comment>
<evidence type="ECO:0000256" key="12">
    <source>
        <dbReference type="ARBA" id="ARBA00022857"/>
    </source>
</evidence>
<gene>
    <name evidence="20 22" type="primary">murB</name>
    <name evidence="22" type="ORF">GCM10011348_33980</name>
</gene>
<dbReference type="InterPro" id="IPR036635">
    <property type="entry name" value="MurB_C_sf"/>
</dbReference>
<dbReference type="GO" id="GO:0008762">
    <property type="term" value="F:UDP-N-acetylmuramate dehydrogenase activity"/>
    <property type="evidence" value="ECO:0007669"/>
    <property type="project" value="UniProtKB-UniRule"/>
</dbReference>
<dbReference type="PANTHER" id="PTHR21071">
    <property type="entry name" value="UDP-N-ACETYLENOLPYRUVOYLGLUCOSAMINE REDUCTASE"/>
    <property type="match status" value="1"/>
</dbReference>
<keyword evidence="10 20" id="KW-0285">Flavoprotein</keyword>
<evidence type="ECO:0000256" key="13">
    <source>
        <dbReference type="ARBA" id="ARBA00022960"/>
    </source>
</evidence>
<keyword evidence="11 20" id="KW-0274">FAD</keyword>
<dbReference type="InterPro" id="IPR016166">
    <property type="entry name" value="FAD-bd_PCMH"/>
</dbReference>
<evidence type="ECO:0000256" key="19">
    <source>
        <dbReference type="ARBA" id="ARBA00048914"/>
    </source>
</evidence>
<keyword evidence="15 20" id="KW-0560">Oxidoreductase</keyword>
<keyword evidence="17 20" id="KW-0961">Cell wall biogenesis/degradation</keyword>
<evidence type="ECO:0000256" key="14">
    <source>
        <dbReference type="ARBA" id="ARBA00022984"/>
    </source>
</evidence>
<keyword evidence="12 20" id="KW-0521">NADP</keyword>
<dbReference type="GO" id="GO:0005829">
    <property type="term" value="C:cytosol"/>
    <property type="evidence" value="ECO:0007669"/>
    <property type="project" value="TreeGrafter"/>
</dbReference>
<evidence type="ECO:0000256" key="7">
    <source>
        <dbReference type="ARBA" id="ARBA00015188"/>
    </source>
</evidence>
<evidence type="ECO:0000256" key="18">
    <source>
        <dbReference type="ARBA" id="ARBA00031026"/>
    </source>
</evidence>
<dbReference type="Gene3D" id="3.30.43.10">
    <property type="entry name" value="Uridine Diphospho-n-acetylenolpyruvylglucosamine Reductase, domain 2"/>
    <property type="match status" value="1"/>
</dbReference>
<dbReference type="InterPro" id="IPR006094">
    <property type="entry name" value="Oxid_FAD_bind_N"/>
</dbReference>
<reference evidence="22 23" key="1">
    <citation type="journal article" date="2014" name="Int. J. Syst. Evol. Microbiol.">
        <title>Complete genome sequence of Corynebacterium casei LMG S-19264T (=DSM 44701T), isolated from a smear-ripened cheese.</title>
        <authorList>
            <consortium name="US DOE Joint Genome Institute (JGI-PGF)"/>
            <person name="Walter F."/>
            <person name="Albersmeier A."/>
            <person name="Kalinowski J."/>
            <person name="Ruckert C."/>
        </authorList>
    </citation>
    <scope>NUCLEOTIDE SEQUENCE [LARGE SCALE GENOMIC DNA]</scope>
    <source>
        <strain evidence="22 23">CGMCC 1.7286</strain>
    </source>
</reference>
<dbReference type="HAMAP" id="MF_00037">
    <property type="entry name" value="MurB"/>
    <property type="match status" value="1"/>
</dbReference>
<keyword evidence="23" id="KW-1185">Reference proteome</keyword>
<keyword evidence="13 20" id="KW-0133">Cell shape</keyword>
<dbReference type="GO" id="GO:0071555">
    <property type="term" value="P:cell wall organization"/>
    <property type="evidence" value="ECO:0007669"/>
    <property type="project" value="UniProtKB-KW"/>
</dbReference>
<dbReference type="InterPro" id="IPR016169">
    <property type="entry name" value="FAD-bd_PCMH_sub2"/>
</dbReference>
<evidence type="ECO:0000259" key="21">
    <source>
        <dbReference type="PROSITE" id="PS51387"/>
    </source>
</evidence>
<accession>A0A918DWD2</accession>
<dbReference type="InterPro" id="IPR011601">
    <property type="entry name" value="MurB_C"/>
</dbReference>
<sequence length="350" mass="38675">MSVQQDVDLRALNTFGFAARAERFVRAQSLDMLQQAVVLARTEGWPLLLLGGGSNLVLRERIPGLVVQVALKGRAVRVEGDSVLATVAAGESWHDTVAWSLQQGYFGLENLALIPGTVGAAPMQNIGAYGVELEERFHELRALDIETGEICRFSRADCAFGYRDSLFKSRQPGRYVILDVTFALSCRPEPVLRYRALAEELQRRGIEQPTPQDVFDAVCSVRRSKLPDPALIGNAGSFFKNPVVTAAQYRSLRTAFPDLVAFEAGQDYKLAAGWLIDRCGWKGHRQGAVGVYPHQALVLVNEGEGCASELLRLADAITDSVRERFGVELEMEPRVYPARQGRIIKRLFAD</sequence>
<evidence type="ECO:0000256" key="2">
    <source>
        <dbReference type="ARBA" id="ARBA00003921"/>
    </source>
</evidence>
<dbReference type="NCBIfam" id="NF010478">
    <property type="entry name" value="PRK13903.1"/>
    <property type="match status" value="1"/>
</dbReference>
<dbReference type="InterPro" id="IPR016167">
    <property type="entry name" value="FAD-bd_PCMH_sub1"/>
</dbReference>
<dbReference type="Proteomes" id="UP000599578">
    <property type="component" value="Unassembled WGS sequence"/>
</dbReference>
<evidence type="ECO:0000256" key="3">
    <source>
        <dbReference type="ARBA" id="ARBA00004496"/>
    </source>
</evidence>
<evidence type="ECO:0000256" key="20">
    <source>
        <dbReference type="HAMAP-Rule" id="MF_00037"/>
    </source>
</evidence>
<evidence type="ECO:0000256" key="5">
    <source>
        <dbReference type="ARBA" id="ARBA00010485"/>
    </source>
</evidence>
<evidence type="ECO:0000256" key="16">
    <source>
        <dbReference type="ARBA" id="ARBA00023306"/>
    </source>
</evidence>
<dbReference type="NCBIfam" id="NF000755">
    <property type="entry name" value="PRK00046.1"/>
    <property type="match status" value="1"/>
</dbReference>
<dbReference type="InterPro" id="IPR003170">
    <property type="entry name" value="MurB"/>
</dbReference>
<keyword evidence="9 20" id="KW-0132">Cell division</keyword>
<dbReference type="NCBIfam" id="TIGR00179">
    <property type="entry name" value="murB"/>
    <property type="match status" value="1"/>
</dbReference>
<organism evidence="22 23">
    <name type="scientific">Marinobacterium nitratireducens</name>
    <dbReference type="NCBI Taxonomy" id="518897"/>
    <lineage>
        <taxon>Bacteria</taxon>
        <taxon>Pseudomonadati</taxon>
        <taxon>Pseudomonadota</taxon>
        <taxon>Gammaproteobacteria</taxon>
        <taxon>Oceanospirillales</taxon>
        <taxon>Oceanospirillaceae</taxon>
        <taxon>Marinobacterium</taxon>
    </lineage>
</organism>
<evidence type="ECO:0000256" key="15">
    <source>
        <dbReference type="ARBA" id="ARBA00023002"/>
    </source>
</evidence>
<feature type="active site" description="Proton donor" evidence="20">
    <location>
        <position position="237"/>
    </location>
</feature>
<evidence type="ECO:0000256" key="8">
    <source>
        <dbReference type="ARBA" id="ARBA00022490"/>
    </source>
</evidence>
<keyword evidence="16 20" id="KW-0131">Cell cycle</keyword>
<feature type="domain" description="FAD-binding PCMH-type" evidence="21">
    <location>
        <begin position="17"/>
        <end position="187"/>
    </location>
</feature>
<evidence type="ECO:0000256" key="10">
    <source>
        <dbReference type="ARBA" id="ARBA00022630"/>
    </source>
</evidence>
<evidence type="ECO:0000256" key="4">
    <source>
        <dbReference type="ARBA" id="ARBA00004752"/>
    </source>
</evidence>
<comment type="pathway">
    <text evidence="4 20">Cell wall biogenesis; peptidoglycan biosynthesis.</text>
</comment>
<evidence type="ECO:0000256" key="9">
    <source>
        <dbReference type="ARBA" id="ARBA00022618"/>
    </source>
</evidence>
<protein>
    <recommendedName>
        <fullName evidence="7 20">UDP-N-acetylenolpyruvoylglucosamine reductase</fullName>
        <ecNumber evidence="6 20">1.3.1.98</ecNumber>
    </recommendedName>
    <alternativeName>
        <fullName evidence="18 20">UDP-N-acetylmuramate dehydrogenase</fullName>
    </alternativeName>
</protein>
<comment type="function">
    <text evidence="2 20">Cell wall formation.</text>
</comment>
<dbReference type="EC" id="1.3.1.98" evidence="6 20"/>
<dbReference type="Gene3D" id="3.90.78.10">
    <property type="entry name" value="UDP-N-acetylenolpyruvoylglucosamine reductase, C-terminal domain"/>
    <property type="match status" value="1"/>
</dbReference>
<evidence type="ECO:0000256" key="11">
    <source>
        <dbReference type="ARBA" id="ARBA00022827"/>
    </source>
</evidence>
<dbReference type="PANTHER" id="PTHR21071:SF4">
    <property type="entry name" value="UDP-N-ACETYLENOLPYRUVOYLGLUCOSAMINE REDUCTASE"/>
    <property type="match status" value="1"/>
</dbReference>
<keyword evidence="14 20" id="KW-0573">Peptidoglycan synthesis</keyword>
<keyword evidence="8 20" id="KW-0963">Cytoplasm</keyword>
<feature type="active site" evidence="20">
    <location>
        <position position="332"/>
    </location>
</feature>
<comment type="similarity">
    <text evidence="5 20">Belongs to the MurB family.</text>
</comment>
<evidence type="ECO:0000313" key="22">
    <source>
        <dbReference type="EMBL" id="GGO85441.1"/>
    </source>
</evidence>
<dbReference type="Pfam" id="PF02873">
    <property type="entry name" value="MurB_C"/>
    <property type="match status" value="1"/>
</dbReference>
<name>A0A918DWD2_9GAMM</name>
<dbReference type="GO" id="GO:0009252">
    <property type="term" value="P:peptidoglycan biosynthetic process"/>
    <property type="evidence" value="ECO:0007669"/>
    <property type="project" value="UniProtKB-UniRule"/>
</dbReference>
<proteinExistence type="inferred from homology"/>
<evidence type="ECO:0000256" key="6">
    <source>
        <dbReference type="ARBA" id="ARBA00012518"/>
    </source>
</evidence>
<dbReference type="SUPFAM" id="SSF56176">
    <property type="entry name" value="FAD-binding/transporter-associated domain-like"/>
    <property type="match status" value="1"/>
</dbReference>
<dbReference type="GO" id="GO:0071949">
    <property type="term" value="F:FAD binding"/>
    <property type="evidence" value="ECO:0007669"/>
    <property type="project" value="InterPro"/>
</dbReference>
<feature type="active site" evidence="20">
    <location>
        <position position="163"/>
    </location>
</feature>
<evidence type="ECO:0000256" key="17">
    <source>
        <dbReference type="ARBA" id="ARBA00023316"/>
    </source>
</evidence>
<dbReference type="EMBL" id="BMLT01000009">
    <property type="protein sequence ID" value="GGO85441.1"/>
    <property type="molecule type" value="Genomic_DNA"/>
</dbReference>
<evidence type="ECO:0000256" key="1">
    <source>
        <dbReference type="ARBA" id="ARBA00001974"/>
    </source>
</evidence>
<dbReference type="GO" id="GO:0051301">
    <property type="term" value="P:cell division"/>
    <property type="evidence" value="ECO:0007669"/>
    <property type="project" value="UniProtKB-KW"/>
</dbReference>
<evidence type="ECO:0000313" key="23">
    <source>
        <dbReference type="Proteomes" id="UP000599578"/>
    </source>
</evidence>
<dbReference type="PROSITE" id="PS51387">
    <property type="entry name" value="FAD_PCMH"/>
    <property type="match status" value="1"/>
</dbReference>
<comment type="caution">
    <text evidence="22">The sequence shown here is derived from an EMBL/GenBank/DDBJ whole genome shotgun (WGS) entry which is preliminary data.</text>
</comment>
<dbReference type="AlphaFoldDB" id="A0A918DWD2"/>
<dbReference type="Pfam" id="PF01565">
    <property type="entry name" value="FAD_binding_4"/>
    <property type="match status" value="1"/>
</dbReference>
<dbReference type="Gene3D" id="3.30.465.10">
    <property type="match status" value="1"/>
</dbReference>
<comment type="subcellular location">
    <subcellularLocation>
        <location evidence="3 20">Cytoplasm</location>
    </subcellularLocation>
</comment>
<dbReference type="InterPro" id="IPR036318">
    <property type="entry name" value="FAD-bd_PCMH-like_sf"/>
</dbReference>